<evidence type="ECO:0000256" key="1">
    <source>
        <dbReference type="ARBA" id="ARBA00004123"/>
    </source>
</evidence>
<keyword evidence="2" id="KW-0479">Metal-binding</keyword>
<evidence type="ECO:0000313" key="9">
    <source>
        <dbReference type="Proteomes" id="UP001212997"/>
    </source>
</evidence>
<proteinExistence type="predicted"/>
<evidence type="ECO:0000313" key="8">
    <source>
        <dbReference type="EMBL" id="KAJ3485648.1"/>
    </source>
</evidence>
<feature type="region of interest" description="Disordered" evidence="6">
    <location>
        <begin position="301"/>
        <end position="330"/>
    </location>
</feature>
<evidence type="ECO:0000256" key="3">
    <source>
        <dbReference type="ARBA" id="ARBA00022771"/>
    </source>
</evidence>
<comment type="caution">
    <text evidence="8">The sequence shown here is derived from an EMBL/GenBank/DDBJ whole genome shotgun (WGS) entry which is preliminary data.</text>
</comment>
<keyword evidence="5" id="KW-0539">Nucleus</keyword>
<feature type="domain" description="DUF659" evidence="7">
    <location>
        <begin position="414"/>
        <end position="541"/>
    </location>
</feature>
<evidence type="ECO:0000256" key="4">
    <source>
        <dbReference type="ARBA" id="ARBA00022833"/>
    </source>
</evidence>
<evidence type="ECO:0000256" key="5">
    <source>
        <dbReference type="ARBA" id="ARBA00023242"/>
    </source>
</evidence>
<dbReference type="InterPro" id="IPR012337">
    <property type="entry name" value="RNaseH-like_sf"/>
</dbReference>
<feature type="compositionally biased region" description="Basic residues" evidence="6">
    <location>
        <begin position="184"/>
        <end position="193"/>
    </location>
</feature>
<dbReference type="AlphaFoldDB" id="A0AAD5YJJ9"/>
<sequence>MQSQSDPVRVLNAEEITLRLSRLSSLLKRLPADIPLSRQFYNFDNFSVSREDEEDYGPDGAINRHFEITFCPGGRQKGLITFKERGPGLEAVVGVLANALQLYPESVVLQKWIFDLYDAAESRVSLDSGSAMAIDLTQSDSEFPIDPSLTSSRMGFEPKSRNSGSDVDTSSDSSDSDVPVIAPPRKRRRRAKKAAVQVEDSDEHAVMKLYNDIPVPRPKGPGGRPADPLLDKVSVYTQRIAKPDKPVWRCHGAIKGCRRTFPNPRSSACVLKHAEFCNHLSSALRQEVTLRLAGKDVGAKIESTSQATSSSRQSSIPSGSAAAASSSGNGKFVPRNANQLYEASLASGQKQIQEKLDQAALRLFCVGGIPLNKLDEDEWKEMWAIGCPKYKPVSRTTMEDILIVRRCSSIKTEYLMQMQEEENLTLTFDGGTTKGLQSIYTFHITTPDRNTILWKGHEASNQSHTASHLSKPMKEVIEEVGPLRVCALCSDNTGNTSGAREITQIEYRWIIILPDSCHRFNLLAKDLGLIPYFAPTIQSMRITIRYFKKSTYAAAHLREKREEMGIKRGLVSVGKTRFATVYHSGESLRANQPAIESLCRSGEIKIKGVNNLFTSALAASNFTFQLQQLLTILGPIAKSITSLESTRSTVSDVFIFWHATMAELHAFLTDEANTLSTVVKEEIRQLANYRYSQMFDHDPIYLTGFVLDPRYRGSGILRGPNPLAINKVIISVTAKTITAASPDDLSEALLKAGQYLLSLLRIEYDERKTPIAGLPVEDALPRLKDQYRKYLKGVYPFDIAVQSSDGPFEWWSRVARGYEADASPLAQLAVMIFSLVPNSMADERTASTFNWFNDNLRAKQTADTLVRMTQIRQYYMSKKSKSKPRQPPPTVKFRDLAKVLDKVAPDFVDAQIATGAGGQDDCESSDSEDEAETIDDEAREARRDVLVASEVADLNSLALRDILADTPFSANVDVLRATVRAAPSQTAQKRVLTESDWRM</sequence>
<reference evidence="8" key="1">
    <citation type="submission" date="2022-07" db="EMBL/GenBank/DDBJ databases">
        <title>Genome Sequence of Physisporinus lineatus.</title>
        <authorList>
            <person name="Buettner E."/>
        </authorList>
    </citation>
    <scope>NUCLEOTIDE SEQUENCE</scope>
    <source>
        <strain evidence="8">VT162</strain>
    </source>
</reference>
<name>A0AAD5YJJ9_9APHY</name>
<feature type="compositionally biased region" description="Low complexity" evidence="6">
    <location>
        <begin position="163"/>
        <end position="177"/>
    </location>
</feature>
<accession>A0AAD5YJJ9</accession>
<dbReference type="GO" id="GO:0008270">
    <property type="term" value="F:zinc ion binding"/>
    <property type="evidence" value="ECO:0007669"/>
    <property type="project" value="UniProtKB-KW"/>
</dbReference>
<protein>
    <recommendedName>
        <fullName evidence="7">DUF659 domain-containing protein</fullName>
    </recommendedName>
</protein>
<gene>
    <name evidence="8" type="ORF">NLI96_g4805</name>
</gene>
<comment type="subcellular location">
    <subcellularLocation>
        <location evidence="1">Nucleus</location>
    </subcellularLocation>
</comment>
<dbReference type="InterPro" id="IPR007021">
    <property type="entry name" value="DUF659"/>
</dbReference>
<dbReference type="InterPro" id="IPR052035">
    <property type="entry name" value="ZnF_BED_domain_contain"/>
</dbReference>
<feature type="region of interest" description="Disordered" evidence="6">
    <location>
        <begin position="141"/>
        <end position="198"/>
    </location>
</feature>
<dbReference type="SUPFAM" id="SSF53098">
    <property type="entry name" value="Ribonuclease H-like"/>
    <property type="match status" value="1"/>
</dbReference>
<dbReference type="PANTHER" id="PTHR46481:SF10">
    <property type="entry name" value="ZINC FINGER BED DOMAIN-CONTAINING PROTEIN 39"/>
    <property type="match status" value="1"/>
</dbReference>
<keyword evidence="3" id="KW-0863">Zinc-finger</keyword>
<dbReference type="EMBL" id="JANAWD010000146">
    <property type="protein sequence ID" value="KAJ3485648.1"/>
    <property type="molecule type" value="Genomic_DNA"/>
</dbReference>
<evidence type="ECO:0000256" key="6">
    <source>
        <dbReference type="SAM" id="MobiDB-lite"/>
    </source>
</evidence>
<evidence type="ECO:0000256" key="2">
    <source>
        <dbReference type="ARBA" id="ARBA00022723"/>
    </source>
</evidence>
<feature type="compositionally biased region" description="Acidic residues" evidence="6">
    <location>
        <begin position="920"/>
        <end position="933"/>
    </location>
</feature>
<feature type="region of interest" description="Disordered" evidence="6">
    <location>
        <begin position="914"/>
        <end position="933"/>
    </location>
</feature>
<feature type="compositionally biased region" description="Low complexity" evidence="6">
    <location>
        <begin position="303"/>
        <end position="327"/>
    </location>
</feature>
<dbReference type="Pfam" id="PF04937">
    <property type="entry name" value="DUF659"/>
    <property type="match status" value="1"/>
</dbReference>
<keyword evidence="9" id="KW-1185">Reference proteome</keyword>
<keyword evidence="4" id="KW-0862">Zinc</keyword>
<dbReference type="Proteomes" id="UP001212997">
    <property type="component" value="Unassembled WGS sequence"/>
</dbReference>
<organism evidence="8 9">
    <name type="scientific">Meripilus lineatus</name>
    <dbReference type="NCBI Taxonomy" id="2056292"/>
    <lineage>
        <taxon>Eukaryota</taxon>
        <taxon>Fungi</taxon>
        <taxon>Dikarya</taxon>
        <taxon>Basidiomycota</taxon>
        <taxon>Agaricomycotina</taxon>
        <taxon>Agaricomycetes</taxon>
        <taxon>Polyporales</taxon>
        <taxon>Meripilaceae</taxon>
        <taxon>Meripilus</taxon>
    </lineage>
</organism>
<dbReference type="PANTHER" id="PTHR46481">
    <property type="entry name" value="ZINC FINGER BED DOMAIN-CONTAINING PROTEIN 4"/>
    <property type="match status" value="1"/>
</dbReference>
<dbReference type="GO" id="GO:0005634">
    <property type="term" value="C:nucleus"/>
    <property type="evidence" value="ECO:0007669"/>
    <property type="project" value="UniProtKB-SubCell"/>
</dbReference>
<evidence type="ECO:0000259" key="7">
    <source>
        <dbReference type="Pfam" id="PF04937"/>
    </source>
</evidence>